<reference evidence="5 6" key="1">
    <citation type="submission" date="2016-10" db="EMBL/GenBank/DDBJ databases">
        <authorList>
            <person name="de Groot N.N."/>
        </authorList>
    </citation>
    <scope>NUCLEOTIDE SEQUENCE [LARGE SCALE GENOMIC DNA]</scope>
    <source>
        <strain evidence="5 6">LMG 18387</strain>
    </source>
</reference>
<dbReference type="CDD" id="cd05804">
    <property type="entry name" value="StaR_like"/>
    <property type="match status" value="1"/>
</dbReference>
<dbReference type="InterPro" id="IPR011990">
    <property type="entry name" value="TPR-like_helical_dom_sf"/>
</dbReference>
<comment type="similarity">
    <text evidence="1">Belongs to the TTC38 family.</text>
</comment>
<organism evidence="5 6">
    <name type="scientific">Phytopseudomonas flavescens</name>
    <dbReference type="NCBI Taxonomy" id="29435"/>
    <lineage>
        <taxon>Bacteria</taxon>
        <taxon>Pseudomonadati</taxon>
        <taxon>Pseudomonadota</taxon>
        <taxon>Gammaproteobacteria</taxon>
        <taxon>Pseudomonadales</taxon>
        <taxon>Pseudomonadaceae</taxon>
        <taxon>Phytopseudomonas</taxon>
    </lineage>
</organism>
<dbReference type="PANTHER" id="PTHR16263:SF4">
    <property type="entry name" value="TETRATRICOPEPTIDE REPEAT PROTEIN 38"/>
    <property type="match status" value="1"/>
</dbReference>
<evidence type="ECO:0000313" key="6">
    <source>
        <dbReference type="Proteomes" id="UP000198606"/>
    </source>
</evidence>
<dbReference type="Proteomes" id="UP000198606">
    <property type="component" value="Unassembled WGS sequence"/>
</dbReference>
<keyword evidence="4" id="KW-0802">TPR repeat</keyword>
<sequence>MPHDFLGNPLSTREPHTLAAIDDFIGGFLTYEPRAEGILAAADAAAQDLPANAYAGFLAMFIESPQAAQLATRYLARAQANLGEVTSWRERTLLETLDAWIADDVPRVLQQVDALLDAHPRDLFALKLSQYLRFNQGDSPGMLRVALKALPHASEIAQLHGMLAFAYEQCHLLDEAEAAARTALEIEPCEPWAQHALAHVFLTQGRIAEGTAFLESVKDGWDGLNSFMYTHNWWHLALFHLARGNLQRVLEIYDNHVWGILPEYSQDQIGAVSLLTRLELAGAQIGQRWQQLAEYLQVREQDTVQPFLSLQYLYGLARADKPQAEGLLAALEARAERAPAFSQSVWRDVTLPAALGLYAHARGDFARAARLLDQALPRLVEAGGSHAQRDLFALIAQDAHLHAGHWITAQQLLELRRRYDADDIPTNRALAAVYRELGLSQLATQAQARVEQVLISTSVHEQTTEKEPRGD</sequence>
<dbReference type="Gene3D" id="1.25.40.10">
    <property type="entry name" value="Tetratricopeptide repeat domain"/>
    <property type="match status" value="1"/>
</dbReference>
<accession>A0A1G7Z756</accession>
<name>A0A1G7Z756_9GAMM</name>
<keyword evidence="3" id="KW-0677">Repeat</keyword>
<dbReference type="AlphaFoldDB" id="A0A1G7Z756"/>
<evidence type="ECO:0000256" key="4">
    <source>
        <dbReference type="ARBA" id="ARBA00022803"/>
    </source>
</evidence>
<evidence type="ECO:0000256" key="2">
    <source>
        <dbReference type="ARBA" id="ARBA00019992"/>
    </source>
</evidence>
<dbReference type="EMBL" id="FNDG01000002">
    <property type="protein sequence ID" value="SDH04447.1"/>
    <property type="molecule type" value="Genomic_DNA"/>
</dbReference>
<evidence type="ECO:0000313" key="5">
    <source>
        <dbReference type="EMBL" id="SDH04447.1"/>
    </source>
</evidence>
<dbReference type="SUPFAM" id="SSF48452">
    <property type="entry name" value="TPR-like"/>
    <property type="match status" value="1"/>
</dbReference>
<dbReference type="STRING" id="29435.SAMN05216588_102229"/>
<dbReference type="RefSeq" id="WP_084303288.1">
    <property type="nucleotide sequence ID" value="NZ_FNDG01000002.1"/>
</dbReference>
<evidence type="ECO:0000256" key="3">
    <source>
        <dbReference type="ARBA" id="ARBA00022737"/>
    </source>
</evidence>
<proteinExistence type="inferred from homology"/>
<evidence type="ECO:0000256" key="1">
    <source>
        <dbReference type="ARBA" id="ARBA00005857"/>
    </source>
</evidence>
<gene>
    <name evidence="5" type="ORF">SAMN05216588_102229</name>
</gene>
<dbReference type="InterPro" id="IPR033891">
    <property type="entry name" value="TTC38"/>
</dbReference>
<protein>
    <recommendedName>
        <fullName evidence="2">Tetratricopeptide repeat protein 38</fullName>
    </recommendedName>
</protein>
<dbReference type="PANTHER" id="PTHR16263">
    <property type="entry name" value="TETRATRICOPEPTIDE REPEAT PROTEIN 38"/>
    <property type="match status" value="1"/>
</dbReference>